<reference evidence="1 2" key="1">
    <citation type="submission" date="2015-10" db="EMBL/GenBank/DDBJ databases">
        <title>Erysipelothrix larvae sp. LV19 isolated from the larval gut of the rhinoceros beetle, Trypoxylus dichotomus.</title>
        <authorList>
            <person name="Lim S."/>
            <person name="Kim B.-C."/>
        </authorList>
    </citation>
    <scope>NUCLEOTIDE SEQUENCE [LARGE SCALE GENOMIC DNA]</scope>
    <source>
        <strain evidence="1 2">LV19</strain>
    </source>
</reference>
<proteinExistence type="predicted"/>
<dbReference type="RefSeq" id="WP_067633708.1">
    <property type="nucleotide sequence ID" value="NZ_CP013213.1"/>
</dbReference>
<evidence type="ECO:0008006" key="3">
    <source>
        <dbReference type="Google" id="ProtNLM"/>
    </source>
</evidence>
<dbReference type="STRING" id="1514105.AOC36_09580"/>
<protein>
    <recommendedName>
        <fullName evidence="3">Terminase</fullName>
    </recommendedName>
</protein>
<dbReference type="OrthoDB" id="3196710at2"/>
<organism evidence="1 2">
    <name type="scientific">Erysipelothrix larvae</name>
    <dbReference type="NCBI Taxonomy" id="1514105"/>
    <lineage>
        <taxon>Bacteria</taxon>
        <taxon>Bacillati</taxon>
        <taxon>Bacillota</taxon>
        <taxon>Erysipelotrichia</taxon>
        <taxon>Erysipelotrichales</taxon>
        <taxon>Erysipelotrichaceae</taxon>
        <taxon>Erysipelothrix</taxon>
    </lineage>
</organism>
<dbReference type="AlphaFoldDB" id="A0A0X8H192"/>
<dbReference type="Proteomes" id="UP000063781">
    <property type="component" value="Chromosome"/>
</dbReference>
<evidence type="ECO:0000313" key="1">
    <source>
        <dbReference type="EMBL" id="AMC94223.1"/>
    </source>
</evidence>
<dbReference type="EMBL" id="CP013213">
    <property type="protein sequence ID" value="AMC94223.1"/>
    <property type="molecule type" value="Genomic_DNA"/>
</dbReference>
<keyword evidence="2" id="KW-1185">Reference proteome</keyword>
<dbReference type="KEGG" id="erl:AOC36_09580"/>
<name>A0A0X8H192_9FIRM</name>
<accession>A0A0X8H192</accession>
<sequence length="128" mass="14843">MREINKKTGEPFTLDELVTRAKRKIKSSYKAMNPEKKKIAEGLIENGAFLYVHLYELQEAINDEGTTIEYQNGKNQFGTKQNPDISTYNAFLKQYKEIIKQLTDLLPENEDISDNDELRAFLKKGKPR</sequence>
<evidence type="ECO:0000313" key="2">
    <source>
        <dbReference type="Proteomes" id="UP000063781"/>
    </source>
</evidence>
<gene>
    <name evidence="1" type="ORF">AOC36_09580</name>
</gene>